<dbReference type="GO" id="GO:0030246">
    <property type="term" value="F:carbohydrate binding"/>
    <property type="evidence" value="ECO:0007669"/>
    <property type="project" value="InterPro"/>
</dbReference>
<dbReference type="GO" id="GO:0000272">
    <property type="term" value="P:polysaccharide catabolic process"/>
    <property type="evidence" value="ECO:0007669"/>
    <property type="project" value="InterPro"/>
</dbReference>
<dbReference type="InterPro" id="IPR008965">
    <property type="entry name" value="CBM2/CBM3_carb-bd_dom_sf"/>
</dbReference>
<dbReference type="CDD" id="cd08547">
    <property type="entry name" value="Type_II_cohesin"/>
    <property type="match status" value="1"/>
</dbReference>
<comment type="caution">
    <text evidence="2">The sequence shown here is derived from an EMBL/GenBank/DDBJ whole genome shotgun (WGS) entry which is preliminary data.</text>
</comment>
<proteinExistence type="predicted"/>
<accession>A0A1F5JLX2</accession>
<protein>
    <recommendedName>
        <fullName evidence="1">Cohesin domain-containing protein</fullName>
    </recommendedName>
</protein>
<evidence type="ECO:0000313" key="2">
    <source>
        <dbReference type="EMBL" id="OGE29599.1"/>
    </source>
</evidence>
<reference evidence="2 3" key="1">
    <citation type="journal article" date="2016" name="Nat. Commun.">
        <title>Thousands of microbial genomes shed light on interconnected biogeochemical processes in an aquifer system.</title>
        <authorList>
            <person name="Anantharaman K."/>
            <person name="Brown C.T."/>
            <person name="Hug L.A."/>
            <person name="Sharon I."/>
            <person name="Castelle C.J."/>
            <person name="Probst A.J."/>
            <person name="Thomas B.C."/>
            <person name="Singh A."/>
            <person name="Wilkins M.J."/>
            <person name="Karaoz U."/>
            <person name="Brodie E.L."/>
            <person name="Williams K.H."/>
            <person name="Hubbard S.S."/>
            <person name="Banfield J.F."/>
        </authorList>
    </citation>
    <scope>NUCLEOTIDE SEQUENCE [LARGE SCALE GENOMIC DNA]</scope>
</reference>
<feature type="domain" description="Cohesin" evidence="1">
    <location>
        <begin position="84"/>
        <end position="196"/>
    </location>
</feature>
<dbReference type="Proteomes" id="UP000177555">
    <property type="component" value="Unassembled WGS sequence"/>
</dbReference>
<name>A0A1F5JLX2_9BACT</name>
<dbReference type="AlphaFoldDB" id="A0A1F5JLX2"/>
<dbReference type="Pfam" id="PF00963">
    <property type="entry name" value="Cohesin"/>
    <property type="match status" value="1"/>
</dbReference>
<dbReference type="Gene3D" id="2.60.40.680">
    <property type="match status" value="1"/>
</dbReference>
<organism evidence="2 3">
    <name type="scientific">Candidatus Daviesbacteria bacterium RIFCSPHIGHO2_01_FULL_40_11</name>
    <dbReference type="NCBI Taxonomy" id="1797762"/>
    <lineage>
        <taxon>Bacteria</taxon>
        <taxon>Candidatus Daviesiibacteriota</taxon>
    </lineage>
</organism>
<dbReference type="SUPFAM" id="SSF49384">
    <property type="entry name" value="Carbohydrate-binding domain"/>
    <property type="match status" value="1"/>
</dbReference>
<evidence type="ECO:0000313" key="3">
    <source>
        <dbReference type="Proteomes" id="UP000177555"/>
    </source>
</evidence>
<dbReference type="InterPro" id="IPR002102">
    <property type="entry name" value="Cohesin_dom"/>
</dbReference>
<gene>
    <name evidence="2" type="ORF">A2867_00355</name>
</gene>
<sequence>MDNLKVYTNIRMSSQSNKRQMLEKIKNLFSGPKIIFTILGIVVLLEVVYAAKVLTSPTPSPPPTGKSRAGIQLSAGKISLITPKTNYQVAEVVPVSVMIDTGSHTIDGVDLIVRFDPKALEATTAGLTKGGILNEYPLMAVDAEAGLISISGTGSSDEGFTGTGQFATLNLRGKIPGRTSLTIDFIKEGVTTDSNIVDFVTSKDILGSVANLELNIK</sequence>
<dbReference type="EMBL" id="MFCP01000004">
    <property type="protein sequence ID" value="OGE29599.1"/>
    <property type="molecule type" value="Genomic_DNA"/>
</dbReference>
<evidence type="ECO:0000259" key="1">
    <source>
        <dbReference type="Pfam" id="PF00963"/>
    </source>
</evidence>